<evidence type="ECO:0000259" key="4">
    <source>
        <dbReference type="PROSITE" id="PS51782"/>
    </source>
</evidence>
<proteinExistence type="predicted"/>
<dbReference type="Proteomes" id="UP000009875">
    <property type="component" value="Unassembled WGS sequence"/>
</dbReference>
<dbReference type="InterPro" id="IPR018392">
    <property type="entry name" value="LysM"/>
</dbReference>
<evidence type="ECO:0000256" key="2">
    <source>
        <dbReference type="SAM" id="MobiDB-lite"/>
    </source>
</evidence>
<gene>
    <name evidence="5" type="ORF">HMPREF9698_01399</name>
</gene>
<accession>K9E952</accession>
<dbReference type="RefSeq" id="WP_003778464.1">
    <property type="nucleotide sequence ID" value="NZ_JH992960.1"/>
</dbReference>
<dbReference type="HOGENOM" id="CLU_053284_0_0_9"/>
<dbReference type="EMBL" id="AGXA01000022">
    <property type="protein sequence ID" value="EKU93238.1"/>
    <property type="molecule type" value="Genomic_DNA"/>
</dbReference>
<dbReference type="OrthoDB" id="9798935at2"/>
<dbReference type="SMART" id="SM00257">
    <property type="entry name" value="LysM"/>
    <property type="match status" value="1"/>
</dbReference>
<dbReference type="GO" id="GO:0019867">
    <property type="term" value="C:outer membrane"/>
    <property type="evidence" value="ECO:0007669"/>
    <property type="project" value="InterPro"/>
</dbReference>
<dbReference type="Pfam" id="PF06725">
    <property type="entry name" value="3D"/>
    <property type="match status" value="1"/>
</dbReference>
<comment type="caution">
    <text evidence="5">The sequence shown here is derived from an EMBL/GenBank/DDBJ whole genome shotgun (WGS) entry which is preliminary data.</text>
</comment>
<feature type="region of interest" description="Disordered" evidence="2">
    <location>
        <begin position="118"/>
        <end position="202"/>
    </location>
</feature>
<dbReference type="STRING" id="883081.HMPREF9698_01399"/>
<dbReference type="Gene3D" id="2.40.40.10">
    <property type="entry name" value="RlpA-like domain"/>
    <property type="match status" value="1"/>
</dbReference>
<sequence length="311" mass="33284">MKLRNKLIATGAAALLSSVFANQADVEAATWTPRTVEEIHADIQEEKANQEESEPVEYTIKDGDTLWGISEATGISVDALTQVNDIANRHLIITGNTIYLSDDNSVLSVKDENDQLKSYEVSEEVKETETPQEVTEREEDRQEQAEAPVQEDQNQEQAEAQAQEAEQAPEQAQEAAQDQEANDQAGQVVAQPASNQGQDQASANTGSFIGTFNATAYAIGDGLTPSTVTANGTDVSNTIYSNGRRIIAVDPNVIPLNSTVIVEMPNGSRFTAVAADTGGAINGNTIDLLVSSPAEAQSFGRQSGIKIYRAN</sequence>
<dbReference type="CDD" id="cd14667">
    <property type="entry name" value="3D_containing_proteins"/>
    <property type="match status" value="1"/>
</dbReference>
<keyword evidence="6" id="KW-1185">Reference proteome</keyword>
<dbReference type="eggNOG" id="COG3584">
    <property type="taxonomic scope" value="Bacteria"/>
</dbReference>
<evidence type="ECO:0000313" key="6">
    <source>
        <dbReference type="Proteomes" id="UP000009875"/>
    </source>
</evidence>
<feature type="compositionally biased region" description="Basic and acidic residues" evidence="2">
    <location>
        <begin position="123"/>
        <end position="144"/>
    </location>
</feature>
<dbReference type="PROSITE" id="PS51782">
    <property type="entry name" value="LYSM"/>
    <property type="match status" value="1"/>
</dbReference>
<dbReference type="SUPFAM" id="SSF50685">
    <property type="entry name" value="Barwin-like endoglucanases"/>
    <property type="match status" value="1"/>
</dbReference>
<evidence type="ECO:0000256" key="1">
    <source>
        <dbReference type="ARBA" id="ARBA00022729"/>
    </source>
</evidence>
<feature type="signal peptide" evidence="3">
    <location>
        <begin position="1"/>
        <end position="24"/>
    </location>
</feature>
<evidence type="ECO:0000256" key="3">
    <source>
        <dbReference type="SAM" id="SignalP"/>
    </source>
</evidence>
<dbReference type="AlphaFoldDB" id="K9E952"/>
<feature type="domain" description="LysM" evidence="4">
    <location>
        <begin position="56"/>
        <end position="100"/>
    </location>
</feature>
<dbReference type="PANTHER" id="PTHR39160:SF6">
    <property type="entry name" value="CELL WALL-BINDING PROTEIN YOCH"/>
    <property type="match status" value="1"/>
</dbReference>
<evidence type="ECO:0000313" key="5">
    <source>
        <dbReference type="EMBL" id="EKU93238.1"/>
    </source>
</evidence>
<dbReference type="PANTHER" id="PTHR39160">
    <property type="entry name" value="CELL WALL-BINDING PROTEIN YOCH"/>
    <property type="match status" value="1"/>
</dbReference>
<dbReference type="Gene3D" id="3.10.350.10">
    <property type="entry name" value="LysM domain"/>
    <property type="match status" value="1"/>
</dbReference>
<protein>
    <recommendedName>
        <fullName evidence="4">LysM domain-containing protein</fullName>
    </recommendedName>
</protein>
<name>K9E952_9LACT</name>
<feature type="chain" id="PRO_5039285374" description="LysM domain-containing protein" evidence="3">
    <location>
        <begin position="25"/>
        <end position="311"/>
    </location>
</feature>
<reference evidence="5 6" key="1">
    <citation type="submission" date="2012-09" db="EMBL/GenBank/DDBJ databases">
        <title>The Genome Sequence of Alloiococcus otitis ATCC 51267.</title>
        <authorList>
            <consortium name="The Broad Institute Genome Sequencing Platform"/>
            <person name="Earl A."/>
            <person name="Ward D."/>
            <person name="Feldgarden M."/>
            <person name="Gevers D."/>
            <person name="Huys G."/>
            <person name="Walker B."/>
            <person name="Young S.K."/>
            <person name="Zeng Q."/>
            <person name="Gargeya S."/>
            <person name="Fitzgerald M."/>
            <person name="Haas B."/>
            <person name="Abouelleil A."/>
            <person name="Alvarado L."/>
            <person name="Arachchi H.M."/>
            <person name="Berlin A.M."/>
            <person name="Chapman S.B."/>
            <person name="Goldberg J."/>
            <person name="Griggs A."/>
            <person name="Gujja S."/>
            <person name="Hansen M."/>
            <person name="Howarth C."/>
            <person name="Imamovic A."/>
            <person name="Larimer J."/>
            <person name="McCowen C."/>
            <person name="Montmayeur A."/>
            <person name="Murphy C."/>
            <person name="Neiman D."/>
            <person name="Pearson M."/>
            <person name="Priest M."/>
            <person name="Roberts A."/>
            <person name="Saif S."/>
            <person name="Shea T."/>
            <person name="Sisk P."/>
            <person name="Sykes S."/>
            <person name="Wortman J."/>
            <person name="Nusbaum C."/>
            <person name="Birren B."/>
        </authorList>
    </citation>
    <scope>NUCLEOTIDE SEQUENCE [LARGE SCALE GENOMIC DNA]</scope>
    <source>
        <strain evidence="5 6">ATCC 51267</strain>
    </source>
</reference>
<dbReference type="InterPro" id="IPR036908">
    <property type="entry name" value="RlpA-like_sf"/>
</dbReference>
<dbReference type="InterPro" id="IPR036779">
    <property type="entry name" value="LysM_dom_sf"/>
</dbReference>
<feature type="compositionally biased region" description="Polar residues" evidence="2">
    <location>
        <begin position="192"/>
        <end position="202"/>
    </location>
</feature>
<dbReference type="SUPFAM" id="SSF54106">
    <property type="entry name" value="LysM domain"/>
    <property type="match status" value="1"/>
</dbReference>
<dbReference type="InterPro" id="IPR010611">
    <property type="entry name" value="3D_dom"/>
</dbReference>
<dbReference type="GO" id="GO:0009254">
    <property type="term" value="P:peptidoglycan turnover"/>
    <property type="evidence" value="ECO:0007669"/>
    <property type="project" value="InterPro"/>
</dbReference>
<dbReference type="InterPro" id="IPR051933">
    <property type="entry name" value="Resuscitation_pf_RpfB"/>
</dbReference>
<dbReference type="InterPro" id="IPR059180">
    <property type="entry name" value="3D_YorM"/>
</dbReference>
<dbReference type="GO" id="GO:0004553">
    <property type="term" value="F:hydrolase activity, hydrolyzing O-glycosyl compounds"/>
    <property type="evidence" value="ECO:0007669"/>
    <property type="project" value="InterPro"/>
</dbReference>
<keyword evidence="1 3" id="KW-0732">Signal</keyword>
<dbReference type="Pfam" id="PF01476">
    <property type="entry name" value="LysM"/>
    <property type="match status" value="1"/>
</dbReference>
<dbReference type="CDD" id="cd00118">
    <property type="entry name" value="LysM"/>
    <property type="match status" value="1"/>
</dbReference>
<organism evidence="5 6">
    <name type="scientific">Alloiococcus otitis ATCC 51267</name>
    <dbReference type="NCBI Taxonomy" id="883081"/>
    <lineage>
        <taxon>Bacteria</taxon>
        <taxon>Bacillati</taxon>
        <taxon>Bacillota</taxon>
        <taxon>Bacilli</taxon>
        <taxon>Lactobacillales</taxon>
        <taxon>Carnobacteriaceae</taxon>
        <taxon>Alloiococcus</taxon>
    </lineage>
</organism>
<feature type="compositionally biased region" description="Low complexity" evidence="2">
    <location>
        <begin position="145"/>
        <end position="185"/>
    </location>
</feature>